<dbReference type="InterPro" id="IPR023198">
    <property type="entry name" value="PGP-like_dom2"/>
</dbReference>
<name>A0ABR6NLD3_9SPHN</name>
<protein>
    <submittedName>
        <fullName evidence="1">Phosphoglycolate phosphatase</fullName>
        <ecNumber evidence="1">3.1.3.18</ecNumber>
    </submittedName>
</protein>
<dbReference type="SUPFAM" id="SSF56784">
    <property type="entry name" value="HAD-like"/>
    <property type="match status" value="1"/>
</dbReference>
<comment type="caution">
    <text evidence="1">The sequence shown here is derived from an EMBL/GenBank/DDBJ whole genome shotgun (WGS) entry which is preliminary data.</text>
</comment>
<dbReference type="InterPro" id="IPR036412">
    <property type="entry name" value="HAD-like_sf"/>
</dbReference>
<evidence type="ECO:0000313" key="1">
    <source>
        <dbReference type="EMBL" id="MBB5987487.1"/>
    </source>
</evidence>
<dbReference type="Gene3D" id="3.40.50.1000">
    <property type="entry name" value="HAD superfamily/HAD-like"/>
    <property type="match status" value="1"/>
</dbReference>
<dbReference type="SFLD" id="SFLDG01135">
    <property type="entry name" value="C1.5.6:_HAD__Beta-PGM__Phospha"/>
    <property type="match status" value="1"/>
</dbReference>
<dbReference type="InterPro" id="IPR006439">
    <property type="entry name" value="HAD-SF_hydro_IA"/>
</dbReference>
<dbReference type="InterPro" id="IPR041492">
    <property type="entry name" value="HAD_2"/>
</dbReference>
<keyword evidence="2" id="KW-1185">Reference proteome</keyword>
<keyword evidence="1" id="KW-0378">Hydrolase</keyword>
<dbReference type="Pfam" id="PF13419">
    <property type="entry name" value="HAD_2"/>
    <property type="match status" value="1"/>
</dbReference>
<dbReference type="EC" id="3.1.3.18" evidence="1"/>
<dbReference type="InterPro" id="IPR050155">
    <property type="entry name" value="HAD-like_hydrolase_sf"/>
</dbReference>
<sequence>MAACVGPSGAAVTNPVYDWRSPPCATAIRLAFAGRVCDQPGMTAASSSLRLAIFDCDGTLIDSQHSIVAAMGTAFDAMGLACPDRAQCLSVVGLSLPQAMAQLLPDADTPFHHEISEHYKRAFHALRAGGQLHEPLYEGIAALLDALEADGWLLAVATGKSDRGLRLALEHHGLHARFVSLQTADRHPSKPHPSMIETALADAGVGPEQAVMIGDTSFDMLMAGAAGVRALGVGWGYHVPEELIAAGAASVAMDSAELGRHIGLP</sequence>
<dbReference type="Proteomes" id="UP001138540">
    <property type="component" value="Unassembled WGS sequence"/>
</dbReference>
<dbReference type="SFLD" id="SFLDS00003">
    <property type="entry name" value="Haloacid_Dehalogenase"/>
    <property type="match status" value="1"/>
</dbReference>
<evidence type="ECO:0000313" key="2">
    <source>
        <dbReference type="Proteomes" id="UP001138540"/>
    </source>
</evidence>
<dbReference type="Gene3D" id="1.10.150.240">
    <property type="entry name" value="Putative phosphatase, domain 2"/>
    <property type="match status" value="1"/>
</dbReference>
<gene>
    <name evidence="1" type="ORF">HNP60_003461</name>
</gene>
<dbReference type="SFLD" id="SFLDG01129">
    <property type="entry name" value="C1.5:_HAD__Beta-PGM__Phosphata"/>
    <property type="match status" value="1"/>
</dbReference>
<dbReference type="GO" id="GO:0008967">
    <property type="term" value="F:phosphoglycolate phosphatase activity"/>
    <property type="evidence" value="ECO:0007669"/>
    <property type="project" value="UniProtKB-EC"/>
</dbReference>
<reference evidence="1 2" key="1">
    <citation type="submission" date="2020-08" db="EMBL/GenBank/DDBJ databases">
        <title>Exploring microbial biodiversity for novel pathways involved in the catabolism of aromatic compounds derived from lignin.</title>
        <authorList>
            <person name="Elkins J."/>
        </authorList>
    </citation>
    <scope>NUCLEOTIDE SEQUENCE [LARGE SCALE GENOMIC DNA]</scope>
    <source>
        <strain evidence="1 2">B1D3A</strain>
    </source>
</reference>
<proteinExistence type="predicted"/>
<dbReference type="PANTHER" id="PTHR43434:SF24">
    <property type="entry name" value="HYDROLASE-RELATED"/>
    <property type="match status" value="1"/>
</dbReference>
<accession>A0ABR6NLD3</accession>
<dbReference type="NCBIfam" id="TIGR01549">
    <property type="entry name" value="HAD-SF-IA-v1"/>
    <property type="match status" value="1"/>
</dbReference>
<dbReference type="EMBL" id="JACHKA010000001">
    <property type="protein sequence ID" value="MBB5987487.1"/>
    <property type="molecule type" value="Genomic_DNA"/>
</dbReference>
<dbReference type="PANTHER" id="PTHR43434">
    <property type="entry name" value="PHOSPHOGLYCOLATE PHOSPHATASE"/>
    <property type="match status" value="1"/>
</dbReference>
<organism evidence="1 2">
    <name type="scientific">Sphingobium lignivorans</name>
    <dbReference type="NCBI Taxonomy" id="2735886"/>
    <lineage>
        <taxon>Bacteria</taxon>
        <taxon>Pseudomonadati</taxon>
        <taxon>Pseudomonadota</taxon>
        <taxon>Alphaproteobacteria</taxon>
        <taxon>Sphingomonadales</taxon>
        <taxon>Sphingomonadaceae</taxon>
        <taxon>Sphingobium</taxon>
    </lineage>
</organism>
<dbReference type="InterPro" id="IPR023214">
    <property type="entry name" value="HAD_sf"/>
</dbReference>